<evidence type="ECO:0000313" key="1">
    <source>
        <dbReference type="EMBL" id="KAJ2974597.1"/>
    </source>
</evidence>
<organism evidence="1 2">
    <name type="scientific">Xylaria curta</name>
    <dbReference type="NCBI Taxonomy" id="42375"/>
    <lineage>
        <taxon>Eukaryota</taxon>
        <taxon>Fungi</taxon>
        <taxon>Dikarya</taxon>
        <taxon>Ascomycota</taxon>
        <taxon>Pezizomycotina</taxon>
        <taxon>Sordariomycetes</taxon>
        <taxon>Xylariomycetidae</taxon>
        <taxon>Xylariales</taxon>
        <taxon>Xylariaceae</taxon>
        <taxon>Xylaria</taxon>
    </lineage>
</organism>
<accession>A0ACC1N6R8</accession>
<name>A0ACC1N6R8_9PEZI</name>
<sequence length="84" mass="8969">MKMEAEGEVEMKGTVPFPVSLSPLSILQELDILVGTGCGVYDVSEQSDAKTKKQQIAQAEAGMAVDTDDISYYLAADRADEIVG</sequence>
<dbReference type="Proteomes" id="UP001143856">
    <property type="component" value="Unassembled WGS sequence"/>
</dbReference>
<gene>
    <name evidence="1" type="ORF">NUW58_g8610</name>
</gene>
<evidence type="ECO:0000313" key="2">
    <source>
        <dbReference type="Proteomes" id="UP001143856"/>
    </source>
</evidence>
<proteinExistence type="predicted"/>
<protein>
    <submittedName>
        <fullName evidence="1">Uncharacterized protein</fullName>
    </submittedName>
</protein>
<comment type="caution">
    <text evidence="1">The sequence shown here is derived from an EMBL/GenBank/DDBJ whole genome shotgun (WGS) entry which is preliminary data.</text>
</comment>
<reference evidence="1" key="1">
    <citation type="submission" date="2022-10" db="EMBL/GenBank/DDBJ databases">
        <title>Genome Sequence of Xylaria curta.</title>
        <authorList>
            <person name="Buettner E."/>
        </authorList>
    </citation>
    <scope>NUCLEOTIDE SEQUENCE</scope>
    <source>
        <strain evidence="1">Babe10</strain>
    </source>
</reference>
<keyword evidence="2" id="KW-1185">Reference proteome</keyword>
<dbReference type="EMBL" id="JAPDGR010002697">
    <property type="protein sequence ID" value="KAJ2974597.1"/>
    <property type="molecule type" value="Genomic_DNA"/>
</dbReference>